<dbReference type="GO" id="GO:0005524">
    <property type="term" value="F:ATP binding"/>
    <property type="evidence" value="ECO:0007669"/>
    <property type="project" value="UniProtKB-KW"/>
</dbReference>
<evidence type="ECO:0000313" key="6">
    <source>
        <dbReference type="EMBL" id="VDP11565.1"/>
    </source>
</evidence>
<evidence type="ECO:0000259" key="5">
    <source>
        <dbReference type="PROSITE" id="PS00486"/>
    </source>
</evidence>
<dbReference type="Gene3D" id="3.40.50.300">
    <property type="entry name" value="P-loop containing nucleotide triphosphate hydrolases"/>
    <property type="match status" value="1"/>
</dbReference>
<evidence type="ECO:0000256" key="4">
    <source>
        <dbReference type="ARBA" id="ARBA00023125"/>
    </source>
</evidence>
<keyword evidence="3" id="KW-0067">ATP-binding</keyword>
<dbReference type="InterPro" id="IPR000432">
    <property type="entry name" value="DNA_mismatch_repair_MutS_C"/>
</dbReference>
<gene>
    <name evidence="6" type="ORF">SBAD_LOCUS7023</name>
</gene>
<dbReference type="SMART" id="SM00534">
    <property type="entry name" value="MUTSac"/>
    <property type="match status" value="1"/>
</dbReference>
<dbReference type="PIRSF" id="PIRSF037677">
    <property type="entry name" value="DNA_mis_repair_Msh6"/>
    <property type="match status" value="1"/>
</dbReference>
<name>A0A183ITS6_9BILA</name>
<evidence type="ECO:0000313" key="7">
    <source>
        <dbReference type="Proteomes" id="UP000270296"/>
    </source>
</evidence>
<dbReference type="FunFam" id="1.10.1420.10:FF:000005">
    <property type="entry name" value="DNA mismatch repair protein"/>
    <property type="match status" value="1"/>
</dbReference>
<dbReference type="GO" id="GO:0140664">
    <property type="term" value="F:ATP-dependent DNA damage sensor activity"/>
    <property type="evidence" value="ECO:0007669"/>
    <property type="project" value="InterPro"/>
</dbReference>
<accession>A0A183ITS6</accession>
<evidence type="ECO:0000256" key="2">
    <source>
        <dbReference type="ARBA" id="ARBA00022741"/>
    </source>
</evidence>
<evidence type="ECO:0000256" key="1">
    <source>
        <dbReference type="ARBA" id="ARBA00006271"/>
    </source>
</evidence>
<sequence>MRNLYIIVFDSCGVRSIYDFLLTQILDQTTLYNLNVISCPDDDALFSSSLLKQVDFCHTAFGKRLLRQWLCSPSCNPKVIEERQLAIEDLIQSPELTKFMSSCLKAIPDLERLLQKFHSLGLKHRSVDHPDGRAVFFERTAYNKRKIVDFLQMTNSFSKLRSVVQFVADKGITFKSQMLRSSLTCSARDENGRFPDIEEDLHYFRTSFDYDSVRNEGMVIPNEGVHKEYDSAEKHLDDVKLTLENYIDEIRKSLKCSAINYVKSGRNRYQLEIPDGSCQHLGYEFELKTQRKGYKRYSTARLNELLKQLLSAEDRRNDALKDIQRHLFSTFSARGDKWLAVVECASLWDVLFSLAKYSTSSCCMCFPSVIPSDSRSPFISISSGVHPCFVNTRTLATQFIPNDTEIGDVKNCQKSPMVLLLTGANMGGKTTLMRQVALIVILAQIGCKVPASSCLMTPVDRIFTRIGASDNILHGQSTFFVELSETNSILKNATVNSLVIIDELGRGTSTHDGTAIAFAVLKELANNVCCRTIFSTHYHSVVKDFSDHPNVFVGHMVGIRFFLFVNSACVVEKELDDPVSENVTFLYKLAKGACPKSYGFNAAKLAGIRPNVLRNAYAKSQQFANYHHFMLSLRQLAAIQDTLTDEELMNRLVQILRHGE</sequence>
<dbReference type="EMBL" id="UZAM01010252">
    <property type="protein sequence ID" value="VDP11565.1"/>
    <property type="molecule type" value="Genomic_DNA"/>
</dbReference>
<dbReference type="PROSITE" id="PS00486">
    <property type="entry name" value="DNA_MISMATCH_REPAIR_2"/>
    <property type="match status" value="1"/>
</dbReference>
<dbReference type="InterPro" id="IPR045076">
    <property type="entry name" value="MutS"/>
</dbReference>
<dbReference type="GO" id="GO:0030983">
    <property type="term" value="F:mismatched DNA binding"/>
    <property type="evidence" value="ECO:0007669"/>
    <property type="project" value="InterPro"/>
</dbReference>
<dbReference type="Gene3D" id="1.10.1420.10">
    <property type="match status" value="2"/>
</dbReference>
<comment type="similarity">
    <text evidence="1">Belongs to the DNA mismatch repair MutS family.</text>
</comment>
<dbReference type="Pfam" id="PF05190">
    <property type="entry name" value="MutS_IV"/>
    <property type="match status" value="1"/>
</dbReference>
<dbReference type="SMART" id="SM00533">
    <property type="entry name" value="MUTSd"/>
    <property type="match status" value="1"/>
</dbReference>
<dbReference type="Proteomes" id="UP000270296">
    <property type="component" value="Unassembled WGS sequence"/>
</dbReference>
<dbReference type="OrthoDB" id="10252754at2759"/>
<dbReference type="SUPFAM" id="SSF48334">
    <property type="entry name" value="DNA repair protein MutS, domain III"/>
    <property type="match status" value="1"/>
</dbReference>
<reference evidence="8" key="1">
    <citation type="submission" date="2016-06" db="UniProtKB">
        <authorList>
            <consortium name="WormBaseParasite"/>
        </authorList>
    </citation>
    <scope>IDENTIFICATION</scope>
</reference>
<reference evidence="6 7" key="2">
    <citation type="submission" date="2018-11" db="EMBL/GenBank/DDBJ databases">
        <authorList>
            <consortium name="Pathogen Informatics"/>
        </authorList>
    </citation>
    <scope>NUCLEOTIDE SEQUENCE [LARGE SCALE GENOMIC DNA]</scope>
</reference>
<dbReference type="InterPro" id="IPR007861">
    <property type="entry name" value="DNA_mismatch_repair_MutS_clamp"/>
</dbReference>
<dbReference type="InterPro" id="IPR007696">
    <property type="entry name" value="DNA_mismatch_repair_MutS_core"/>
</dbReference>
<dbReference type="InterPro" id="IPR017261">
    <property type="entry name" value="DNA_mismatch_repair_MutS/MSH"/>
</dbReference>
<dbReference type="GO" id="GO:0032301">
    <property type="term" value="C:MutSalpha complex"/>
    <property type="evidence" value="ECO:0007669"/>
    <property type="project" value="TreeGrafter"/>
</dbReference>
<protein>
    <submittedName>
        <fullName evidence="8">DNA_MISMATCH_REPAIR_2 domain-containing protein</fullName>
    </submittedName>
</protein>
<dbReference type="SUPFAM" id="SSF52540">
    <property type="entry name" value="P-loop containing nucleoside triphosphate hydrolases"/>
    <property type="match status" value="1"/>
</dbReference>
<organism evidence="8">
    <name type="scientific">Soboliphyme baturini</name>
    <dbReference type="NCBI Taxonomy" id="241478"/>
    <lineage>
        <taxon>Eukaryota</taxon>
        <taxon>Metazoa</taxon>
        <taxon>Ecdysozoa</taxon>
        <taxon>Nematoda</taxon>
        <taxon>Enoplea</taxon>
        <taxon>Dorylaimia</taxon>
        <taxon>Dioctophymatida</taxon>
        <taxon>Dioctophymatoidea</taxon>
        <taxon>Soboliphymatidae</taxon>
        <taxon>Soboliphyme</taxon>
    </lineage>
</organism>
<dbReference type="WBParaSite" id="SBAD_0000728901-mRNA-1">
    <property type="protein sequence ID" value="SBAD_0000728901-mRNA-1"/>
    <property type="gene ID" value="SBAD_0000728901"/>
</dbReference>
<evidence type="ECO:0000256" key="3">
    <source>
        <dbReference type="ARBA" id="ARBA00022840"/>
    </source>
</evidence>
<proteinExistence type="inferred from homology"/>
<dbReference type="PANTHER" id="PTHR11361">
    <property type="entry name" value="DNA MISMATCH REPAIR PROTEIN MUTS FAMILY MEMBER"/>
    <property type="match status" value="1"/>
</dbReference>
<keyword evidence="4" id="KW-0238">DNA-binding</keyword>
<dbReference type="PANTHER" id="PTHR11361:SF148">
    <property type="entry name" value="DNA MISMATCH REPAIR PROTEIN MSH6"/>
    <property type="match status" value="1"/>
</dbReference>
<dbReference type="AlphaFoldDB" id="A0A183ITS6"/>
<keyword evidence="2" id="KW-0547">Nucleotide-binding</keyword>
<dbReference type="InterPro" id="IPR036187">
    <property type="entry name" value="DNA_mismatch_repair_MutS_sf"/>
</dbReference>
<evidence type="ECO:0000313" key="8">
    <source>
        <dbReference type="WBParaSite" id="SBAD_0000728901-mRNA-1"/>
    </source>
</evidence>
<dbReference type="Pfam" id="PF05192">
    <property type="entry name" value="MutS_III"/>
    <property type="match status" value="1"/>
</dbReference>
<dbReference type="InterPro" id="IPR027417">
    <property type="entry name" value="P-loop_NTPase"/>
</dbReference>
<keyword evidence="7" id="KW-1185">Reference proteome</keyword>
<feature type="domain" description="DNA mismatch repair proteins mutS family" evidence="5">
    <location>
        <begin position="497"/>
        <end position="513"/>
    </location>
</feature>
<dbReference type="Pfam" id="PF00488">
    <property type="entry name" value="MutS_V"/>
    <property type="match status" value="1"/>
</dbReference>
<dbReference type="GO" id="GO:0006298">
    <property type="term" value="P:mismatch repair"/>
    <property type="evidence" value="ECO:0007669"/>
    <property type="project" value="InterPro"/>
</dbReference>